<comment type="caution">
    <text evidence="1">The sequence shown here is derived from an EMBL/GenBank/DDBJ whole genome shotgun (WGS) entry which is preliminary data.</text>
</comment>
<name>A0ABQ7G7F5_DUNSA</name>
<sequence length="45" mass="4971">MLAVGVLAMEHPSVPFPFRPVSLVAALVWAKPYKHRSLWSVLPGD</sequence>
<keyword evidence="2" id="KW-1185">Reference proteome</keyword>
<protein>
    <submittedName>
        <fullName evidence="1">Uncharacterized protein</fullName>
    </submittedName>
</protein>
<dbReference type="Proteomes" id="UP000815325">
    <property type="component" value="Unassembled WGS sequence"/>
</dbReference>
<proteinExistence type="predicted"/>
<organism evidence="1 2">
    <name type="scientific">Dunaliella salina</name>
    <name type="common">Green alga</name>
    <name type="synonym">Protococcus salinus</name>
    <dbReference type="NCBI Taxonomy" id="3046"/>
    <lineage>
        <taxon>Eukaryota</taxon>
        <taxon>Viridiplantae</taxon>
        <taxon>Chlorophyta</taxon>
        <taxon>core chlorophytes</taxon>
        <taxon>Chlorophyceae</taxon>
        <taxon>CS clade</taxon>
        <taxon>Chlamydomonadales</taxon>
        <taxon>Dunaliellaceae</taxon>
        <taxon>Dunaliella</taxon>
    </lineage>
</organism>
<evidence type="ECO:0000313" key="1">
    <source>
        <dbReference type="EMBL" id="KAF5830511.1"/>
    </source>
</evidence>
<evidence type="ECO:0000313" key="2">
    <source>
        <dbReference type="Proteomes" id="UP000815325"/>
    </source>
</evidence>
<accession>A0ABQ7G7F5</accession>
<dbReference type="EMBL" id="MU070034">
    <property type="protein sequence ID" value="KAF5830511.1"/>
    <property type="molecule type" value="Genomic_DNA"/>
</dbReference>
<gene>
    <name evidence="1" type="ORF">DUNSADRAFT_14396</name>
</gene>
<reference evidence="1" key="1">
    <citation type="submission" date="2017-08" db="EMBL/GenBank/DDBJ databases">
        <authorList>
            <person name="Polle J.E."/>
            <person name="Barry K."/>
            <person name="Cushman J."/>
            <person name="Schmutz J."/>
            <person name="Tran D."/>
            <person name="Hathwaick L.T."/>
            <person name="Yim W.C."/>
            <person name="Jenkins J."/>
            <person name="Mckie-Krisberg Z.M."/>
            <person name="Prochnik S."/>
            <person name="Lindquist E."/>
            <person name="Dockter R.B."/>
            <person name="Adam C."/>
            <person name="Molina H."/>
            <person name="Bunkerborg J."/>
            <person name="Jin E."/>
            <person name="Buchheim M."/>
            <person name="Magnuson J."/>
        </authorList>
    </citation>
    <scope>NUCLEOTIDE SEQUENCE</scope>
    <source>
        <strain evidence="1">CCAP 19/18</strain>
    </source>
</reference>